<proteinExistence type="inferred from homology"/>
<evidence type="ECO:0000313" key="5">
    <source>
        <dbReference type="Proteomes" id="UP000256269"/>
    </source>
</evidence>
<feature type="transmembrane region" description="Helical" evidence="3">
    <location>
        <begin position="130"/>
        <end position="150"/>
    </location>
</feature>
<keyword evidence="2" id="KW-1003">Cell membrane</keyword>
<comment type="similarity">
    <text evidence="1 2">Belongs to the BioY family.</text>
</comment>
<dbReference type="GO" id="GO:0005886">
    <property type="term" value="C:plasma membrane"/>
    <property type="evidence" value="ECO:0007669"/>
    <property type="project" value="UniProtKB-SubCell"/>
</dbReference>
<keyword evidence="2 3" id="KW-0472">Membrane</keyword>
<evidence type="ECO:0000256" key="1">
    <source>
        <dbReference type="ARBA" id="ARBA00010692"/>
    </source>
</evidence>
<dbReference type="RefSeq" id="WP_116179071.1">
    <property type="nucleotide sequence ID" value="NZ_CP144375.1"/>
</dbReference>
<dbReference type="PIRSF" id="PIRSF016661">
    <property type="entry name" value="BioY"/>
    <property type="match status" value="1"/>
</dbReference>
<evidence type="ECO:0000256" key="3">
    <source>
        <dbReference type="SAM" id="Phobius"/>
    </source>
</evidence>
<keyword evidence="3" id="KW-1133">Transmembrane helix</keyword>
<evidence type="ECO:0000256" key="2">
    <source>
        <dbReference type="PIRNR" id="PIRNR016661"/>
    </source>
</evidence>
<dbReference type="InterPro" id="IPR003784">
    <property type="entry name" value="BioY"/>
</dbReference>
<evidence type="ECO:0000313" key="4">
    <source>
        <dbReference type="EMBL" id="REH38231.1"/>
    </source>
</evidence>
<sequence>MSVLAVTNRRAVLADAIPGALTKDVALVLAGAGLTGLAAQIAVHIPGSPVPVTGQTFAALLVGAGLGWKRGGLSLALYFLAGVAGVPWFTGGASGWAAVTGGYLVGFIAASALVGALANRGGDRTPLRTVGTMVVGNLIIYAVGVPWLMAATGMDLHAALLAGVAPFLLGDAIKIALAAGLLPGTWALVHRFQQH</sequence>
<dbReference type="PANTHER" id="PTHR34295">
    <property type="entry name" value="BIOTIN TRANSPORTER BIOY"/>
    <property type="match status" value="1"/>
</dbReference>
<keyword evidence="3" id="KW-0812">Transmembrane</keyword>
<feature type="transmembrane region" description="Helical" evidence="3">
    <location>
        <begin position="156"/>
        <end position="189"/>
    </location>
</feature>
<protein>
    <recommendedName>
        <fullName evidence="2">Biotin transporter</fullName>
    </recommendedName>
</protein>
<dbReference type="OrthoDB" id="1496139at2"/>
<dbReference type="EMBL" id="QUNO01000014">
    <property type="protein sequence ID" value="REH38231.1"/>
    <property type="molecule type" value="Genomic_DNA"/>
</dbReference>
<reference evidence="4 5" key="1">
    <citation type="submission" date="2018-08" db="EMBL/GenBank/DDBJ databases">
        <title>Genomic Encyclopedia of Archaeal and Bacterial Type Strains, Phase II (KMG-II): from individual species to whole genera.</title>
        <authorList>
            <person name="Goeker M."/>
        </authorList>
    </citation>
    <scope>NUCLEOTIDE SEQUENCE [LARGE SCALE GENOMIC DNA]</scope>
    <source>
        <strain evidence="4 5">DSM 45791</strain>
    </source>
</reference>
<feature type="transmembrane region" description="Helical" evidence="3">
    <location>
        <begin position="72"/>
        <end position="90"/>
    </location>
</feature>
<accession>A0A3E0H547</accession>
<dbReference type="GO" id="GO:0015225">
    <property type="term" value="F:biotin transmembrane transporter activity"/>
    <property type="evidence" value="ECO:0007669"/>
    <property type="project" value="UniProtKB-UniRule"/>
</dbReference>
<comment type="subcellular location">
    <subcellularLocation>
        <location evidence="2">Cell membrane</location>
        <topology evidence="2">Multi-pass membrane protein</topology>
    </subcellularLocation>
</comment>
<dbReference type="Proteomes" id="UP000256269">
    <property type="component" value="Unassembled WGS sequence"/>
</dbReference>
<gene>
    <name evidence="4" type="ORF">BCF44_114256</name>
</gene>
<comment type="caution">
    <text evidence="4">The sequence shown here is derived from an EMBL/GenBank/DDBJ whole genome shotgun (WGS) entry which is preliminary data.</text>
</comment>
<dbReference type="PANTHER" id="PTHR34295:SF1">
    <property type="entry name" value="BIOTIN TRANSPORTER BIOY"/>
    <property type="match status" value="1"/>
</dbReference>
<name>A0A3E0H547_9PSEU</name>
<organism evidence="4 5">
    <name type="scientific">Kutzneria buriramensis</name>
    <dbReference type="NCBI Taxonomy" id="1045776"/>
    <lineage>
        <taxon>Bacteria</taxon>
        <taxon>Bacillati</taxon>
        <taxon>Actinomycetota</taxon>
        <taxon>Actinomycetes</taxon>
        <taxon>Pseudonocardiales</taxon>
        <taxon>Pseudonocardiaceae</taxon>
        <taxon>Kutzneria</taxon>
    </lineage>
</organism>
<keyword evidence="2" id="KW-0813">Transport</keyword>
<dbReference type="Pfam" id="PF02632">
    <property type="entry name" value="BioY"/>
    <property type="match status" value="1"/>
</dbReference>
<dbReference type="Gene3D" id="1.10.1760.20">
    <property type="match status" value="1"/>
</dbReference>
<keyword evidence="5" id="KW-1185">Reference proteome</keyword>
<feature type="transmembrane region" description="Helical" evidence="3">
    <location>
        <begin position="96"/>
        <end position="118"/>
    </location>
</feature>
<dbReference type="AlphaFoldDB" id="A0A3E0H547"/>